<dbReference type="InterPro" id="IPR024467">
    <property type="entry name" value="Xre/MbcA/ParS-like_toxin-bd"/>
</dbReference>
<feature type="domain" description="Antitoxin Xre-like helix-turn-helix" evidence="2">
    <location>
        <begin position="17"/>
        <end position="73"/>
    </location>
</feature>
<evidence type="ECO:0000259" key="2">
    <source>
        <dbReference type="Pfam" id="PF20432"/>
    </source>
</evidence>
<sequence length="134" mass="14902">MLSTAHAQLPADSAMVAGAALRTFFNIADAWRLNVEQAMVLLGLDSRSTYFKWKKNPETASLNADKLERLSYIFGIYKALQILLPKPEAADGWLHQPNQAALFSGQTALQRMLSGRVADLYVVRQYLDAQCGWA</sequence>
<dbReference type="OrthoDB" id="117888at2"/>
<dbReference type="STRING" id="1538553.JT25_010890"/>
<accession>A0A126T4J5</accession>
<dbReference type="GO" id="GO:0003677">
    <property type="term" value="F:DNA binding"/>
    <property type="evidence" value="ECO:0007669"/>
    <property type="project" value="InterPro"/>
</dbReference>
<dbReference type="Pfam" id="PF09722">
    <property type="entry name" value="Xre_MbcA_ParS_C"/>
    <property type="match status" value="1"/>
</dbReference>
<name>A0A126T4J5_9GAMM</name>
<dbReference type="Proteomes" id="UP000030512">
    <property type="component" value="Chromosome"/>
</dbReference>
<organism evidence="3 4">
    <name type="scientific">Methylomonas denitrificans</name>
    <dbReference type="NCBI Taxonomy" id="1538553"/>
    <lineage>
        <taxon>Bacteria</taxon>
        <taxon>Pseudomonadati</taxon>
        <taxon>Pseudomonadota</taxon>
        <taxon>Gammaproteobacteria</taxon>
        <taxon>Methylococcales</taxon>
        <taxon>Methylococcaceae</taxon>
        <taxon>Methylomonas</taxon>
    </lineage>
</organism>
<protein>
    <submittedName>
        <fullName evidence="3">Uncharacterized protein</fullName>
    </submittedName>
</protein>
<dbReference type="EMBL" id="CP014476">
    <property type="protein sequence ID" value="AMK76988.1"/>
    <property type="molecule type" value="Genomic_DNA"/>
</dbReference>
<proteinExistence type="predicted"/>
<keyword evidence="4" id="KW-1185">Reference proteome</keyword>
<reference evidence="3 4" key="1">
    <citation type="journal article" date="2015" name="Environ. Microbiol.">
        <title>Methane oxidation coupled to nitrate reduction under hypoxia by the Gammaproteobacterium Methylomonas denitrificans, sp. nov. type strain FJG1.</title>
        <authorList>
            <person name="Kits K.D."/>
            <person name="Klotz M.G."/>
            <person name="Stein L.Y."/>
        </authorList>
    </citation>
    <scope>NUCLEOTIDE SEQUENCE [LARGE SCALE GENOMIC DNA]</scope>
    <source>
        <strain evidence="3 4">FJG1</strain>
    </source>
</reference>
<evidence type="ECO:0000313" key="3">
    <source>
        <dbReference type="EMBL" id="AMK76988.1"/>
    </source>
</evidence>
<dbReference type="KEGG" id="mdn:JT25_010890"/>
<feature type="domain" description="Antitoxin Xre/MbcA/ParS-like toxin-binding" evidence="1">
    <location>
        <begin position="79"/>
        <end position="129"/>
    </location>
</feature>
<gene>
    <name evidence="3" type="ORF">JT25_010890</name>
</gene>
<dbReference type="AlphaFoldDB" id="A0A126T4J5"/>
<evidence type="ECO:0000313" key="4">
    <source>
        <dbReference type="Proteomes" id="UP000030512"/>
    </source>
</evidence>
<dbReference type="RefSeq" id="WP_062328573.1">
    <property type="nucleotide sequence ID" value="NZ_CP014476.1"/>
</dbReference>
<dbReference type="InterPro" id="IPR046847">
    <property type="entry name" value="Xre-like_HTH"/>
</dbReference>
<evidence type="ECO:0000259" key="1">
    <source>
        <dbReference type="Pfam" id="PF09722"/>
    </source>
</evidence>
<dbReference type="Pfam" id="PF20432">
    <property type="entry name" value="Xre-like-HTH"/>
    <property type="match status" value="1"/>
</dbReference>